<evidence type="ECO:0000313" key="2">
    <source>
        <dbReference type="Proteomes" id="UP000297777"/>
    </source>
</evidence>
<reference evidence="1 2" key="1">
    <citation type="submission" date="2017-12" db="EMBL/GenBank/DDBJ databases">
        <title>Comparative genomics of Botrytis spp.</title>
        <authorList>
            <person name="Valero-Jimenez C.A."/>
            <person name="Tapia P."/>
            <person name="Veloso J."/>
            <person name="Silva-Moreno E."/>
            <person name="Staats M."/>
            <person name="Valdes J.H."/>
            <person name="Van Kan J.A.L."/>
        </authorList>
    </citation>
    <scope>NUCLEOTIDE SEQUENCE [LARGE SCALE GENOMIC DNA]</scope>
    <source>
        <strain evidence="1 2">Bt9001</strain>
    </source>
</reference>
<dbReference type="EMBL" id="PQXH01000001">
    <property type="protein sequence ID" value="TGO20006.1"/>
    <property type="molecule type" value="Genomic_DNA"/>
</dbReference>
<dbReference type="Proteomes" id="UP000297777">
    <property type="component" value="Unassembled WGS sequence"/>
</dbReference>
<keyword evidence="2" id="KW-1185">Reference proteome</keyword>
<protein>
    <submittedName>
        <fullName evidence="1">Uncharacterized protein</fullName>
    </submittedName>
</protein>
<name>A0A4Z1F6S4_9HELO</name>
<evidence type="ECO:0000313" key="1">
    <source>
        <dbReference type="EMBL" id="TGO20006.1"/>
    </source>
</evidence>
<sequence length="98" mass="11287">MFHVRTGNFKSLQYPGLASIIDFKDHKRMDHHGRRDFATTASAETFSLTPIKPLITPTRVFTQSKLRMGHNEKYRNTTVMEVYASFSYRAQCSSQAIN</sequence>
<dbReference type="AlphaFoldDB" id="A0A4Z1F6S4"/>
<gene>
    <name evidence="1" type="ORF">BTUL_0001g00130</name>
</gene>
<proteinExistence type="predicted"/>
<dbReference type="OrthoDB" id="10353448at2759"/>
<accession>A0A4Z1F6S4</accession>
<comment type="caution">
    <text evidence="1">The sequence shown here is derived from an EMBL/GenBank/DDBJ whole genome shotgun (WGS) entry which is preliminary data.</text>
</comment>
<organism evidence="1 2">
    <name type="scientific">Botrytis tulipae</name>
    <dbReference type="NCBI Taxonomy" id="87230"/>
    <lineage>
        <taxon>Eukaryota</taxon>
        <taxon>Fungi</taxon>
        <taxon>Dikarya</taxon>
        <taxon>Ascomycota</taxon>
        <taxon>Pezizomycotina</taxon>
        <taxon>Leotiomycetes</taxon>
        <taxon>Helotiales</taxon>
        <taxon>Sclerotiniaceae</taxon>
        <taxon>Botrytis</taxon>
    </lineage>
</organism>